<gene>
    <name evidence="1" type="ORF">NG743_06730</name>
</gene>
<protein>
    <recommendedName>
        <fullName evidence="3">Transposase</fullName>
    </recommendedName>
</protein>
<dbReference type="EMBL" id="CP099464">
    <property type="protein sequence ID" value="UUO16716.1"/>
    <property type="molecule type" value="Genomic_DNA"/>
</dbReference>
<keyword evidence="2" id="KW-1185">Reference proteome</keyword>
<name>A0ABY5M0X0_9CYAN</name>
<dbReference type="RefSeq" id="WP_160170650.1">
    <property type="nucleotide sequence ID" value="NZ_CP099464.1"/>
</dbReference>
<sequence length="101" mass="11847">MEIESTISTAAKRAVGTRIRKFEKKTEFDKLKKQNNHVTELRNQELEELRPKGHSYLVCVIETAIKFLITGLNSLRGIERNFEILTEHWIFSTPNFNTIRQ</sequence>
<evidence type="ECO:0000313" key="1">
    <source>
        <dbReference type="EMBL" id="UUO16716.1"/>
    </source>
</evidence>
<dbReference type="Proteomes" id="UP001057561">
    <property type="component" value="Chromosome"/>
</dbReference>
<evidence type="ECO:0008006" key="3">
    <source>
        <dbReference type="Google" id="ProtNLM"/>
    </source>
</evidence>
<organism evidence="1 2">
    <name type="scientific">Dolichospermum heterosporum TAC447</name>
    <dbReference type="NCBI Taxonomy" id="747523"/>
    <lineage>
        <taxon>Bacteria</taxon>
        <taxon>Bacillati</taxon>
        <taxon>Cyanobacteriota</taxon>
        <taxon>Cyanophyceae</taxon>
        <taxon>Nostocales</taxon>
        <taxon>Aphanizomenonaceae</taxon>
        <taxon>Dolichospermum</taxon>
        <taxon>Dolichospermum heterosporum</taxon>
    </lineage>
</organism>
<accession>A0ABY5M0X0</accession>
<proteinExistence type="predicted"/>
<reference evidence="1" key="1">
    <citation type="submission" date="2022-06" db="EMBL/GenBank/DDBJ databases">
        <title>Nostosin G and Spiroidesin B from the Cyanobacterium Dolichospermum sp. NIES-1697.</title>
        <authorList>
            <person name="Phan C.-S."/>
            <person name="Mehjabin J.J."/>
            <person name="Anas A.R.J."/>
            <person name="Hayasaka M."/>
            <person name="Onoki R."/>
            <person name="Wang J."/>
            <person name="Umezawa T."/>
            <person name="Washio K."/>
            <person name="Morikawa M."/>
            <person name="Okino T."/>
        </authorList>
    </citation>
    <scope>NUCLEOTIDE SEQUENCE</scope>
    <source>
        <strain evidence="1">NIES-1697</strain>
    </source>
</reference>
<evidence type="ECO:0000313" key="2">
    <source>
        <dbReference type="Proteomes" id="UP001057561"/>
    </source>
</evidence>